<proteinExistence type="predicted"/>
<evidence type="ECO:0008006" key="4">
    <source>
        <dbReference type="Google" id="ProtNLM"/>
    </source>
</evidence>
<sequence length="173" mass="19744">MKNVFGFLLILLLSNNAHAQRFPADFVGYWKGEINWYQQGKAESKTIPMQLRIRATDTIGQFTWQIIYGDKDTDNRPYVLKPVDTTKGHWVVDERNGIFLDQFWIGNKLSGVFSVNGSTIFNSYWLENGQLYVEYASVPVKPLARTGDGTDSSPFVDSYNIKSIQRGVLKRVP</sequence>
<dbReference type="AlphaFoldDB" id="A0A172TW00"/>
<keyword evidence="1" id="KW-0732">Signal</keyword>
<evidence type="ECO:0000256" key="1">
    <source>
        <dbReference type="SAM" id="SignalP"/>
    </source>
</evidence>
<gene>
    <name evidence="2" type="ORF">SY85_12275</name>
</gene>
<feature type="signal peptide" evidence="1">
    <location>
        <begin position="1"/>
        <end position="19"/>
    </location>
</feature>
<reference evidence="2 3" key="2">
    <citation type="journal article" date="2016" name="Int. J. Syst. Evol. Microbiol.">
        <title>Flavisolibacter tropicus sp. nov., isolated from tropical soil.</title>
        <authorList>
            <person name="Lee J.J."/>
            <person name="Kang M.S."/>
            <person name="Kim G.S."/>
            <person name="Lee C.S."/>
            <person name="Lim S."/>
            <person name="Lee J."/>
            <person name="Roh S.H."/>
            <person name="Kang H."/>
            <person name="Ha J.M."/>
            <person name="Bae S."/>
            <person name="Jung H.Y."/>
            <person name="Kim M.K."/>
        </authorList>
    </citation>
    <scope>NUCLEOTIDE SEQUENCE [LARGE SCALE GENOMIC DNA]</scope>
    <source>
        <strain evidence="2 3">LCS9</strain>
    </source>
</reference>
<name>A0A172TW00_9BACT</name>
<evidence type="ECO:0000313" key="3">
    <source>
        <dbReference type="Proteomes" id="UP000077177"/>
    </source>
</evidence>
<protein>
    <recommendedName>
        <fullName evidence="4">Lipocalin-like domain-containing protein</fullName>
    </recommendedName>
</protein>
<dbReference type="KEGG" id="fla:SY85_12275"/>
<organism evidence="2 3">
    <name type="scientific">Flavisolibacter tropicus</name>
    <dbReference type="NCBI Taxonomy" id="1492898"/>
    <lineage>
        <taxon>Bacteria</taxon>
        <taxon>Pseudomonadati</taxon>
        <taxon>Bacteroidota</taxon>
        <taxon>Chitinophagia</taxon>
        <taxon>Chitinophagales</taxon>
        <taxon>Chitinophagaceae</taxon>
        <taxon>Flavisolibacter</taxon>
    </lineage>
</organism>
<evidence type="ECO:0000313" key="2">
    <source>
        <dbReference type="EMBL" id="ANE51162.1"/>
    </source>
</evidence>
<accession>A0A172TW00</accession>
<keyword evidence="3" id="KW-1185">Reference proteome</keyword>
<reference evidence="3" key="1">
    <citation type="submission" date="2015-01" db="EMBL/GenBank/DDBJ databases">
        <title>Flavisolibacter sp./LCS9/ whole genome sequencing.</title>
        <authorList>
            <person name="Kim M.K."/>
            <person name="Srinivasan S."/>
            <person name="Lee J.-J."/>
        </authorList>
    </citation>
    <scope>NUCLEOTIDE SEQUENCE [LARGE SCALE GENOMIC DNA]</scope>
    <source>
        <strain evidence="3">LCS9</strain>
    </source>
</reference>
<dbReference type="RefSeq" id="WP_066404872.1">
    <property type="nucleotide sequence ID" value="NZ_CP011390.1"/>
</dbReference>
<dbReference type="EMBL" id="CP011390">
    <property type="protein sequence ID" value="ANE51162.1"/>
    <property type="molecule type" value="Genomic_DNA"/>
</dbReference>
<dbReference type="OrthoDB" id="671386at2"/>
<feature type="chain" id="PRO_5008001226" description="Lipocalin-like domain-containing protein" evidence="1">
    <location>
        <begin position="20"/>
        <end position="173"/>
    </location>
</feature>
<dbReference type="Proteomes" id="UP000077177">
    <property type="component" value="Chromosome"/>
</dbReference>